<dbReference type="GO" id="GO:0006730">
    <property type="term" value="P:one-carbon metabolic process"/>
    <property type="evidence" value="ECO:0007669"/>
    <property type="project" value="UniProtKB-KW"/>
</dbReference>
<evidence type="ECO:0000256" key="2">
    <source>
        <dbReference type="ARBA" id="ARBA00012856"/>
    </source>
</evidence>
<evidence type="ECO:0000313" key="7">
    <source>
        <dbReference type="EMBL" id="KAA6342541.1"/>
    </source>
</evidence>
<protein>
    <recommendedName>
        <fullName evidence="2">dihydrofolate reductase</fullName>
        <ecNumber evidence="2">1.5.1.3</ecNumber>
    </recommendedName>
</protein>
<dbReference type="FunFam" id="3.40.430.10:FF:000001">
    <property type="entry name" value="Dihydrofolate reductase"/>
    <property type="match status" value="1"/>
</dbReference>
<dbReference type="GO" id="GO:0005829">
    <property type="term" value="C:cytosol"/>
    <property type="evidence" value="ECO:0007669"/>
    <property type="project" value="TreeGrafter"/>
</dbReference>
<dbReference type="PIRSF" id="PIRSF000194">
    <property type="entry name" value="DHFR"/>
    <property type="match status" value="1"/>
</dbReference>
<reference evidence="7" key="1">
    <citation type="submission" date="2019-03" db="EMBL/GenBank/DDBJ databases">
        <title>Single cell metagenomics reveals metabolic interactions within the superorganism composed of flagellate Streblomastix strix and complex community of Bacteroidetes bacteria on its surface.</title>
        <authorList>
            <person name="Treitli S.C."/>
            <person name="Kolisko M."/>
            <person name="Husnik F."/>
            <person name="Keeling P."/>
            <person name="Hampl V."/>
        </authorList>
    </citation>
    <scope>NUCLEOTIDE SEQUENCE</scope>
    <source>
        <strain evidence="7">STM</strain>
    </source>
</reference>
<dbReference type="GO" id="GO:0043168">
    <property type="term" value="F:anion binding"/>
    <property type="evidence" value="ECO:0007669"/>
    <property type="project" value="UniProtKB-ARBA"/>
</dbReference>
<dbReference type="GO" id="GO:0046655">
    <property type="term" value="P:folic acid metabolic process"/>
    <property type="evidence" value="ECO:0007669"/>
    <property type="project" value="TreeGrafter"/>
</dbReference>
<dbReference type="PANTHER" id="PTHR48069">
    <property type="entry name" value="DIHYDROFOLATE REDUCTASE"/>
    <property type="match status" value="1"/>
</dbReference>
<dbReference type="InterPro" id="IPR001796">
    <property type="entry name" value="DHFR_dom"/>
</dbReference>
<dbReference type="GO" id="GO:0046452">
    <property type="term" value="P:dihydrofolate metabolic process"/>
    <property type="evidence" value="ECO:0007669"/>
    <property type="project" value="TreeGrafter"/>
</dbReference>
<keyword evidence="5 7" id="KW-0560">Oxidoreductase</keyword>
<dbReference type="InterPro" id="IPR012259">
    <property type="entry name" value="DHFR"/>
</dbReference>
<dbReference type="PANTHER" id="PTHR48069:SF3">
    <property type="entry name" value="DIHYDROFOLATE REDUCTASE"/>
    <property type="match status" value="1"/>
</dbReference>
<name>A0A5J4SBB1_9ZZZZ</name>
<accession>A0A5J4SBB1</accession>
<evidence type="ECO:0000256" key="1">
    <source>
        <dbReference type="ARBA" id="ARBA00004903"/>
    </source>
</evidence>
<dbReference type="AlphaFoldDB" id="A0A5J4SBB1"/>
<keyword evidence="3" id="KW-0554">One-carbon metabolism</keyword>
<comment type="pathway">
    <text evidence="1">Cofactor biosynthesis; tetrahydrofolate biosynthesis; 5,6,7,8-tetrahydrofolate from 7,8-dihydrofolate: step 1/1.</text>
</comment>
<dbReference type="Pfam" id="PF00186">
    <property type="entry name" value="DHFR_1"/>
    <property type="match status" value="1"/>
</dbReference>
<dbReference type="GO" id="GO:0046654">
    <property type="term" value="P:tetrahydrofolate biosynthetic process"/>
    <property type="evidence" value="ECO:0007669"/>
    <property type="project" value="InterPro"/>
</dbReference>
<dbReference type="GO" id="GO:0004146">
    <property type="term" value="F:dihydrofolate reductase activity"/>
    <property type="evidence" value="ECO:0007669"/>
    <property type="project" value="UniProtKB-EC"/>
</dbReference>
<dbReference type="InterPro" id="IPR024072">
    <property type="entry name" value="DHFR-like_dom_sf"/>
</dbReference>
<dbReference type="Gene3D" id="3.40.430.10">
    <property type="entry name" value="Dihydrofolate Reductase, subunit A"/>
    <property type="match status" value="1"/>
</dbReference>
<evidence type="ECO:0000256" key="4">
    <source>
        <dbReference type="ARBA" id="ARBA00022857"/>
    </source>
</evidence>
<evidence type="ECO:0000256" key="5">
    <source>
        <dbReference type="ARBA" id="ARBA00023002"/>
    </source>
</evidence>
<comment type="caution">
    <text evidence="7">The sequence shown here is derived from an EMBL/GenBank/DDBJ whole genome shotgun (WGS) entry which is preliminary data.</text>
</comment>
<dbReference type="SUPFAM" id="SSF53597">
    <property type="entry name" value="Dihydrofolate reductase-like"/>
    <property type="match status" value="1"/>
</dbReference>
<dbReference type="PROSITE" id="PS51330">
    <property type="entry name" value="DHFR_2"/>
    <property type="match status" value="1"/>
</dbReference>
<dbReference type="EMBL" id="SNRY01000319">
    <property type="protein sequence ID" value="KAA6342541.1"/>
    <property type="molecule type" value="Genomic_DNA"/>
</dbReference>
<dbReference type="EC" id="1.5.1.3" evidence="2"/>
<keyword evidence="4" id="KW-0521">NADP</keyword>
<dbReference type="CDD" id="cd00209">
    <property type="entry name" value="DHFR"/>
    <property type="match status" value="1"/>
</dbReference>
<sequence>MISLIVAAAENDVIGRNSQIVWRLPDDMKRFKALTIGHVVIMGKKTYKSLGHALPERRNIVVTHDSGFAAVGCEVVHSIQEALDVAGKGEVFVIGGSELYKQCWDKADKLYLTRIHAYVEGDVFIPPVSPDDWKEEECVFCKADSRNEYDYSFVTYVRK</sequence>
<dbReference type="PRINTS" id="PR00070">
    <property type="entry name" value="DHFR"/>
</dbReference>
<dbReference type="GO" id="GO:0050661">
    <property type="term" value="F:NADP binding"/>
    <property type="evidence" value="ECO:0007669"/>
    <property type="project" value="InterPro"/>
</dbReference>
<evidence type="ECO:0000256" key="3">
    <source>
        <dbReference type="ARBA" id="ARBA00022563"/>
    </source>
</evidence>
<proteinExistence type="predicted"/>
<evidence type="ECO:0000259" key="6">
    <source>
        <dbReference type="PROSITE" id="PS51330"/>
    </source>
</evidence>
<feature type="domain" description="DHFR" evidence="6">
    <location>
        <begin position="1"/>
        <end position="158"/>
    </location>
</feature>
<organism evidence="7">
    <name type="scientific">termite gut metagenome</name>
    <dbReference type="NCBI Taxonomy" id="433724"/>
    <lineage>
        <taxon>unclassified sequences</taxon>
        <taxon>metagenomes</taxon>
        <taxon>organismal metagenomes</taxon>
    </lineage>
</organism>
<gene>
    <name evidence="7" type="ORF">EZS27_009716</name>
</gene>